<dbReference type="SUPFAM" id="SSF54928">
    <property type="entry name" value="RNA-binding domain, RBD"/>
    <property type="match status" value="1"/>
</dbReference>
<dbReference type="GO" id="GO:0003676">
    <property type="term" value="F:nucleic acid binding"/>
    <property type="evidence" value="ECO:0007669"/>
    <property type="project" value="InterPro"/>
</dbReference>
<gene>
    <name evidence="5" type="ORF">M427DRAFT_262506</name>
</gene>
<evidence type="ECO:0000256" key="1">
    <source>
        <dbReference type="ARBA" id="ARBA00005991"/>
    </source>
</evidence>
<evidence type="ECO:0000256" key="3">
    <source>
        <dbReference type="SAM" id="MobiDB-lite"/>
    </source>
</evidence>
<dbReference type="Gene3D" id="3.30.70.330">
    <property type="match status" value="1"/>
</dbReference>
<dbReference type="Proteomes" id="UP000070544">
    <property type="component" value="Unassembled WGS sequence"/>
</dbReference>
<evidence type="ECO:0000313" key="6">
    <source>
        <dbReference type="Proteomes" id="UP000070544"/>
    </source>
</evidence>
<keyword evidence="6" id="KW-1185">Reference proteome</keyword>
<proteinExistence type="inferred from homology"/>
<evidence type="ECO:0000256" key="2">
    <source>
        <dbReference type="ARBA" id="ARBA00023161"/>
    </source>
</evidence>
<organism evidence="5 6">
    <name type="scientific">Gonapodya prolifera (strain JEL478)</name>
    <name type="common">Monoblepharis prolifera</name>
    <dbReference type="NCBI Taxonomy" id="1344416"/>
    <lineage>
        <taxon>Eukaryota</taxon>
        <taxon>Fungi</taxon>
        <taxon>Fungi incertae sedis</taxon>
        <taxon>Chytridiomycota</taxon>
        <taxon>Chytridiomycota incertae sedis</taxon>
        <taxon>Monoblepharidomycetes</taxon>
        <taxon>Monoblepharidales</taxon>
        <taxon>Gonapodyaceae</taxon>
        <taxon>Gonapodya</taxon>
    </lineage>
</organism>
<dbReference type="Pfam" id="PF03467">
    <property type="entry name" value="Smg4_UPF3"/>
    <property type="match status" value="1"/>
</dbReference>
<dbReference type="STRING" id="1344416.A0A138ZWX6"/>
<keyword evidence="2" id="KW-0866">Nonsense-mediated mRNA decay</keyword>
<evidence type="ECO:0000313" key="5">
    <source>
        <dbReference type="EMBL" id="KXS08997.1"/>
    </source>
</evidence>
<feature type="domain" description="UPF3" evidence="4">
    <location>
        <begin position="53"/>
        <end position="95"/>
    </location>
</feature>
<dbReference type="OrthoDB" id="18087at2759"/>
<dbReference type="InterPro" id="IPR035979">
    <property type="entry name" value="RBD_domain_sf"/>
</dbReference>
<dbReference type="CDD" id="cd12455">
    <property type="entry name" value="RRM_like_Smg4_UPF3"/>
    <property type="match status" value="1"/>
</dbReference>
<sequence length="109" mass="11781">MKTCDVCRGFGRSPTAGLMETSVERPPTTGPGVSSPSPGASGRSGKAGKQLRSKTKVVIRRLPPNLPEQVFWSSVEGWLPNVDWKVFVSGKLSSNVKLELKTRYGALNH</sequence>
<dbReference type="InterPro" id="IPR012677">
    <property type="entry name" value="Nucleotide-bd_a/b_plait_sf"/>
</dbReference>
<feature type="region of interest" description="Disordered" evidence="3">
    <location>
        <begin position="1"/>
        <end position="54"/>
    </location>
</feature>
<protein>
    <recommendedName>
        <fullName evidence="4">UPF3 domain-containing protein</fullName>
    </recommendedName>
</protein>
<feature type="compositionally biased region" description="Low complexity" evidence="3">
    <location>
        <begin position="25"/>
        <end position="48"/>
    </location>
</feature>
<evidence type="ECO:0000259" key="4">
    <source>
        <dbReference type="Pfam" id="PF03467"/>
    </source>
</evidence>
<reference evidence="5 6" key="1">
    <citation type="journal article" date="2015" name="Genome Biol. Evol.">
        <title>Phylogenomic analyses indicate that early fungi evolved digesting cell walls of algal ancestors of land plants.</title>
        <authorList>
            <person name="Chang Y."/>
            <person name="Wang S."/>
            <person name="Sekimoto S."/>
            <person name="Aerts A.L."/>
            <person name="Choi C."/>
            <person name="Clum A."/>
            <person name="LaButti K.M."/>
            <person name="Lindquist E.A."/>
            <person name="Yee Ngan C."/>
            <person name="Ohm R.A."/>
            <person name="Salamov A.A."/>
            <person name="Grigoriev I.V."/>
            <person name="Spatafora J.W."/>
            <person name="Berbee M.L."/>
        </authorList>
    </citation>
    <scope>NUCLEOTIDE SEQUENCE [LARGE SCALE GENOMIC DNA]</scope>
    <source>
        <strain evidence="5 6">JEL478</strain>
    </source>
</reference>
<dbReference type="InterPro" id="IPR005120">
    <property type="entry name" value="UPF3_dom"/>
</dbReference>
<accession>A0A138ZWX6</accession>
<dbReference type="EMBL" id="KQ965904">
    <property type="protein sequence ID" value="KXS08997.1"/>
    <property type="molecule type" value="Genomic_DNA"/>
</dbReference>
<comment type="similarity">
    <text evidence="1">Belongs to the RENT3 family.</text>
</comment>
<dbReference type="AlphaFoldDB" id="A0A138ZWX6"/>
<dbReference type="GO" id="GO:0000184">
    <property type="term" value="P:nuclear-transcribed mRNA catabolic process, nonsense-mediated decay"/>
    <property type="evidence" value="ECO:0007669"/>
    <property type="project" value="UniProtKB-KW"/>
</dbReference>
<name>A0A138ZWX6_GONPJ</name>